<evidence type="ECO:0000313" key="1">
    <source>
        <dbReference type="EMBL" id="TKW15661.1"/>
    </source>
</evidence>
<accession>A0A4U6UHF6</accession>
<organism evidence="1 2">
    <name type="scientific">Setaria viridis</name>
    <name type="common">Green bristlegrass</name>
    <name type="synonym">Setaria italica subsp. viridis</name>
    <dbReference type="NCBI Taxonomy" id="4556"/>
    <lineage>
        <taxon>Eukaryota</taxon>
        <taxon>Viridiplantae</taxon>
        <taxon>Streptophyta</taxon>
        <taxon>Embryophyta</taxon>
        <taxon>Tracheophyta</taxon>
        <taxon>Spermatophyta</taxon>
        <taxon>Magnoliopsida</taxon>
        <taxon>Liliopsida</taxon>
        <taxon>Poales</taxon>
        <taxon>Poaceae</taxon>
        <taxon>PACMAD clade</taxon>
        <taxon>Panicoideae</taxon>
        <taxon>Panicodae</taxon>
        <taxon>Paniceae</taxon>
        <taxon>Cenchrinae</taxon>
        <taxon>Setaria</taxon>
    </lineage>
</organism>
<dbReference type="AlphaFoldDB" id="A0A4U6UHF6"/>
<dbReference type="Gramene" id="TKW15661">
    <property type="protein sequence ID" value="TKW15661"/>
    <property type="gene ID" value="SEVIR_5G252048v2"/>
</dbReference>
<dbReference type="Proteomes" id="UP000298652">
    <property type="component" value="Chromosome 5"/>
</dbReference>
<reference evidence="1" key="1">
    <citation type="submission" date="2019-03" db="EMBL/GenBank/DDBJ databases">
        <title>WGS assembly of Setaria viridis.</title>
        <authorList>
            <person name="Huang P."/>
            <person name="Jenkins J."/>
            <person name="Grimwood J."/>
            <person name="Barry K."/>
            <person name="Healey A."/>
            <person name="Mamidi S."/>
            <person name="Sreedasyam A."/>
            <person name="Shu S."/>
            <person name="Feldman M."/>
            <person name="Wu J."/>
            <person name="Yu Y."/>
            <person name="Chen C."/>
            <person name="Johnson J."/>
            <person name="Rokhsar D."/>
            <person name="Baxter I."/>
            <person name="Schmutz J."/>
            <person name="Brutnell T."/>
            <person name="Kellogg E."/>
        </authorList>
    </citation>
    <scope>NUCLEOTIDE SEQUENCE [LARGE SCALE GENOMIC DNA]</scope>
</reference>
<name>A0A4U6UHF6_SETVI</name>
<sequence>MQKEILELLGTSVTRRLKGWSLLDSEERGDDKTGSLLIVFDGICPETPLPHVDLTVMLSTATDRGILARIGVRELSASSYIFFHGRK</sequence>
<gene>
    <name evidence="1" type="ORF">SEVIR_5G252048v2</name>
</gene>
<evidence type="ECO:0000313" key="2">
    <source>
        <dbReference type="Proteomes" id="UP000298652"/>
    </source>
</evidence>
<dbReference type="EMBL" id="CM016556">
    <property type="protein sequence ID" value="TKW15661.1"/>
    <property type="molecule type" value="Genomic_DNA"/>
</dbReference>
<protein>
    <submittedName>
        <fullName evidence="1">Uncharacterized protein</fullName>
    </submittedName>
</protein>
<proteinExistence type="predicted"/>
<keyword evidence="2" id="KW-1185">Reference proteome</keyword>